<dbReference type="PANTHER" id="PTHR43603">
    <property type="entry name" value="COBW DOMAIN-CONTAINING PROTEIN DDB_G0274527"/>
    <property type="match status" value="1"/>
</dbReference>
<dbReference type="SMART" id="SM00833">
    <property type="entry name" value="CobW_C"/>
    <property type="match status" value="1"/>
</dbReference>
<evidence type="ECO:0000313" key="5">
    <source>
        <dbReference type="Proteomes" id="UP001144280"/>
    </source>
</evidence>
<dbReference type="PANTHER" id="PTHR43603:SF1">
    <property type="entry name" value="ZINC-REGULATED GTPASE METALLOPROTEIN ACTIVATOR 1"/>
    <property type="match status" value="1"/>
</dbReference>
<evidence type="ECO:0000256" key="1">
    <source>
        <dbReference type="ARBA" id="ARBA00022741"/>
    </source>
</evidence>
<evidence type="ECO:0000259" key="3">
    <source>
        <dbReference type="SMART" id="SM00833"/>
    </source>
</evidence>
<accession>A0ABQ5R9Z7</accession>
<keyword evidence="5" id="KW-1185">Reference proteome</keyword>
<organism evidence="4 5">
    <name type="scientific">Phytohabitans aurantiacus</name>
    <dbReference type="NCBI Taxonomy" id="3016789"/>
    <lineage>
        <taxon>Bacteria</taxon>
        <taxon>Bacillati</taxon>
        <taxon>Actinomycetota</taxon>
        <taxon>Actinomycetes</taxon>
        <taxon>Micromonosporales</taxon>
        <taxon>Micromonosporaceae</taxon>
    </lineage>
</organism>
<dbReference type="SUPFAM" id="SSF90002">
    <property type="entry name" value="Hypothetical protein YjiA, C-terminal domain"/>
    <property type="match status" value="1"/>
</dbReference>
<dbReference type="Proteomes" id="UP001144280">
    <property type="component" value="Unassembled WGS sequence"/>
</dbReference>
<reference evidence="4" key="1">
    <citation type="submission" date="2022-12" db="EMBL/GenBank/DDBJ databases">
        <title>New Phytohabitans aurantiacus sp. RD004123 nov., an actinomycete isolated from soil.</title>
        <authorList>
            <person name="Triningsih D.W."/>
            <person name="Harunari E."/>
            <person name="Igarashi Y."/>
        </authorList>
    </citation>
    <scope>NUCLEOTIDE SEQUENCE</scope>
    <source>
        <strain evidence="4">RD004123</strain>
    </source>
</reference>
<protein>
    <recommendedName>
        <fullName evidence="3">CobW C-terminal domain-containing protein</fullName>
    </recommendedName>
</protein>
<keyword evidence="1" id="KW-0547">Nucleotide-binding</keyword>
<evidence type="ECO:0000256" key="2">
    <source>
        <dbReference type="ARBA" id="ARBA00023186"/>
    </source>
</evidence>
<dbReference type="InterPro" id="IPR011629">
    <property type="entry name" value="CobW-like_C"/>
</dbReference>
<proteinExistence type="predicted"/>
<dbReference type="Pfam" id="PF07683">
    <property type="entry name" value="CobW_C"/>
    <property type="match status" value="1"/>
</dbReference>
<dbReference type="Gene3D" id="3.30.1220.10">
    <property type="entry name" value="CobW-like, C-terminal domain"/>
    <property type="match status" value="1"/>
</dbReference>
<dbReference type="InterPro" id="IPR036627">
    <property type="entry name" value="CobW-likC_sf"/>
</dbReference>
<dbReference type="Gene3D" id="3.40.50.300">
    <property type="entry name" value="P-loop containing nucleotide triphosphate hydrolases"/>
    <property type="match status" value="1"/>
</dbReference>
<evidence type="ECO:0000313" key="4">
    <source>
        <dbReference type="EMBL" id="GLI03587.1"/>
    </source>
</evidence>
<dbReference type="InterPro" id="IPR051927">
    <property type="entry name" value="Zn_Chap_cDPG_Synth"/>
</dbReference>
<comment type="caution">
    <text evidence="4">The sequence shown here is derived from an EMBL/GenBank/DDBJ whole genome shotgun (WGS) entry which is preliminary data.</text>
</comment>
<dbReference type="InterPro" id="IPR027417">
    <property type="entry name" value="P-loop_NTPase"/>
</dbReference>
<feature type="domain" description="CobW C-terminal" evidence="3">
    <location>
        <begin position="251"/>
        <end position="367"/>
    </location>
</feature>
<dbReference type="EMBL" id="BSDI01000090">
    <property type="protein sequence ID" value="GLI03587.1"/>
    <property type="molecule type" value="Genomic_DNA"/>
</dbReference>
<gene>
    <name evidence="4" type="ORF">Pa4123_88650</name>
</gene>
<sequence>MTVLSGLWSRATYAVARALLAADPSLLLVRYDLTGTGYIRRVRSADPDPVDEQRGGLLDSDMSRTLPGAFMPDLVQLARTRPHHHVVLMPPAVVEPEAVAAACAGCLVDGVPLSDLIRVDSYVTVVHGDYLLDGLNNGSDLATLGIQAGEDDHRSLADVVVRQIEYADTLVLWGSRTDGGPFDTAHLRALLRHLAPWAAQLHLADDLIDATDLAQRLLDTRRHRWDVPDTLARGLEGFTLGVHEPHPSSDVVTAVFRACRPFHPQRLHEMLWAVNAGVLRSRGHLWLASQPDVVISWDLAGGGLAMRTLTRWLADTPEEQWHQFSDHRRLAASVEWHPYYDDRHHYLVFIGIDLNTADLHRTLTHCLLTDAELADGEATWRGYTDPFAGCFALPTQPPTAPRPDFHETHPRQP</sequence>
<keyword evidence="2" id="KW-0143">Chaperone</keyword>
<name>A0ABQ5R9Z7_9ACTN</name>